<accession>A0A4Q1AW26</accession>
<comment type="caution">
    <text evidence="2">The sequence shown here is derived from an EMBL/GenBank/DDBJ whole genome shotgun (WGS) entry which is preliminary data.</text>
</comment>
<keyword evidence="3" id="KW-1185">Reference proteome</keyword>
<dbReference type="EMBL" id="NXIE01000004">
    <property type="protein sequence ID" value="RXK12172.1"/>
    <property type="molecule type" value="Genomic_DNA"/>
</dbReference>
<sequence length="132" mass="15584">MNKINPIYIISLVFVLFLFSLSLLSSSKNALNTIESELKELNKLSLEYKEYKNNWFNKEEIEKRVDRLVKSISFKNEKVLVSQSENIIKIKIQSKDEKVLEKFLKRVLNEKFILKKLDVKKDSIYLEIGVKV</sequence>
<name>A0A4Q1AW26_9BACT</name>
<dbReference type="OrthoDB" id="5345301at2"/>
<dbReference type="AlphaFoldDB" id="A0A4Q1AW26"/>
<gene>
    <name evidence="2" type="ORF">CP965_10360</name>
</gene>
<keyword evidence="1" id="KW-0175">Coiled coil</keyword>
<dbReference type="Proteomes" id="UP000289718">
    <property type="component" value="Unassembled WGS sequence"/>
</dbReference>
<feature type="coiled-coil region" evidence="1">
    <location>
        <begin position="24"/>
        <end position="78"/>
    </location>
</feature>
<organism evidence="2 3">
    <name type="scientific">Halarcobacter mediterraneus</name>
    <dbReference type="NCBI Taxonomy" id="2023153"/>
    <lineage>
        <taxon>Bacteria</taxon>
        <taxon>Pseudomonadati</taxon>
        <taxon>Campylobacterota</taxon>
        <taxon>Epsilonproteobacteria</taxon>
        <taxon>Campylobacterales</taxon>
        <taxon>Arcobacteraceae</taxon>
        <taxon>Halarcobacter</taxon>
    </lineage>
</organism>
<dbReference type="RefSeq" id="WP_129062037.1">
    <property type="nucleotide sequence ID" value="NZ_NXIE01000004.1"/>
</dbReference>
<evidence type="ECO:0000256" key="1">
    <source>
        <dbReference type="SAM" id="Coils"/>
    </source>
</evidence>
<reference evidence="2 3" key="1">
    <citation type="submission" date="2017-09" db="EMBL/GenBank/DDBJ databases">
        <title>Genomics of the genus Arcobacter.</title>
        <authorList>
            <person name="Perez-Cataluna A."/>
            <person name="Figueras M.J."/>
            <person name="Salas-Masso N."/>
        </authorList>
    </citation>
    <scope>NUCLEOTIDE SEQUENCE [LARGE SCALE GENOMIC DNA]</scope>
    <source>
        <strain evidence="2 3">F156-34</strain>
    </source>
</reference>
<protein>
    <submittedName>
        <fullName evidence="2">Uncharacterized protein</fullName>
    </submittedName>
</protein>
<proteinExistence type="predicted"/>
<evidence type="ECO:0000313" key="3">
    <source>
        <dbReference type="Proteomes" id="UP000289718"/>
    </source>
</evidence>
<evidence type="ECO:0000313" key="2">
    <source>
        <dbReference type="EMBL" id="RXK12172.1"/>
    </source>
</evidence>